<keyword evidence="1" id="KW-0472">Membrane</keyword>
<gene>
    <name evidence="2" type="ORF">SISSUDRAFT_665747</name>
</gene>
<dbReference type="EMBL" id="KV428050">
    <property type="protein sequence ID" value="KZT39167.1"/>
    <property type="molecule type" value="Genomic_DNA"/>
</dbReference>
<feature type="transmembrane region" description="Helical" evidence="1">
    <location>
        <begin position="38"/>
        <end position="55"/>
    </location>
</feature>
<keyword evidence="3" id="KW-1185">Reference proteome</keyword>
<feature type="transmembrane region" description="Helical" evidence="1">
    <location>
        <begin position="75"/>
        <end position="93"/>
    </location>
</feature>
<keyword evidence="1" id="KW-1133">Transmembrane helix</keyword>
<organism evidence="2 3">
    <name type="scientific">Sistotremastrum suecicum HHB10207 ss-3</name>
    <dbReference type="NCBI Taxonomy" id="1314776"/>
    <lineage>
        <taxon>Eukaryota</taxon>
        <taxon>Fungi</taxon>
        <taxon>Dikarya</taxon>
        <taxon>Basidiomycota</taxon>
        <taxon>Agaricomycotina</taxon>
        <taxon>Agaricomycetes</taxon>
        <taxon>Sistotremastrales</taxon>
        <taxon>Sistotremastraceae</taxon>
        <taxon>Sistotremastrum</taxon>
    </lineage>
</organism>
<evidence type="ECO:0000313" key="3">
    <source>
        <dbReference type="Proteomes" id="UP000076798"/>
    </source>
</evidence>
<evidence type="ECO:0000256" key="1">
    <source>
        <dbReference type="SAM" id="Phobius"/>
    </source>
</evidence>
<accession>A0A166E3B3</accession>
<proteinExistence type="predicted"/>
<protein>
    <submittedName>
        <fullName evidence="2">Uncharacterized protein</fullName>
    </submittedName>
</protein>
<evidence type="ECO:0000313" key="2">
    <source>
        <dbReference type="EMBL" id="KZT39167.1"/>
    </source>
</evidence>
<reference evidence="2 3" key="1">
    <citation type="journal article" date="2016" name="Mol. Biol. Evol.">
        <title>Comparative Genomics of Early-Diverging Mushroom-Forming Fungi Provides Insights into the Origins of Lignocellulose Decay Capabilities.</title>
        <authorList>
            <person name="Nagy L.G."/>
            <person name="Riley R."/>
            <person name="Tritt A."/>
            <person name="Adam C."/>
            <person name="Daum C."/>
            <person name="Floudas D."/>
            <person name="Sun H."/>
            <person name="Yadav J.S."/>
            <person name="Pangilinan J."/>
            <person name="Larsson K.H."/>
            <person name="Matsuura K."/>
            <person name="Barry K."/>
            <person name="Labutti K."/>
            <person name="Kuo R."/>
            <person name="Ohm R.A."/>
            <person name="Bhattacharya S.S."/>
            <person name="Shirouzu T."/>
            <person name="Yoshinaga Y."/>
            <person name="Martin F.M."/>
            <person name="Grigoriev I.V."/>
            <person name="Hibbett D.S."/>
        </authorList>
    </citation>
    <scope>NUCLEOTIDE SEQUENCE [LARGE SCALE GENOMIC DNA]</scope>
    <source>
        <strain evidence="2 3">HHB10207 ss-3</strain>
    </source>
</reference>
<sequence length="243" mass="27067">MIVGAEDRGYHFAEWICSAAIIYLICSSPMSHTMSMKWLCLCISGFFAFLLLAFQPFSFSHSHRSKPTGLEASPVFMNMMWTIFPTVLLTTCYRIDFHLWRSGATSNDTLASPALEVVPSQDTIRGPIGQGIIIPPRSQMPPFPRGYFQTSLFAWLTSSFIAIKISSESNSSPPFPEFSAHPSFIALLTMFTGIGIRAWLLGELSEVLSYREEWKVPTLQAEVSLEDGDSSITKTTEMKSPEA</sequence>
<keyword evidence="1" id="KW-0812">Transmembrane</keyword>
<name>A0A166E3B3_9AGAM</name>
<dbReference type="Proteomes" id="UP000076798">
    <property type="component" value="Unassembled WGS sequence"/>
</dbReference>
<dbReference type="AlphaFoldDB" id="A0A166E3B3"/>